<organism evidence="3 4">
    <name type="scientific">Candidatus Chlorohelix allophototropha</name>
    <dbReference type="NCBI Taxonomy" id="3003348"/>
    <lineage>
        <taxon>Bacteria</taxon>
        <taxon>Bacillati</taxon>
        <taxon>Chloroflexota</taxon>
        <taxon>Chloroflexia</taxon>
        <taxon>Candidatus Chloroheliales</taxon>
        <taxon>Candidatus Chloroheliaceae</taxon>
        <taxon>Candidatus Chlorohelix</taxon>
    </lineage>
</organism>
<keyword evidence="3" id="KW-0808">Transferase</keyword>
<dbReference type="SUPFAM" id="SSF69572">
    <property type="entry name" value="Activating enzymes of the ubiquitin-like proteins"/>
    <property type="match status" value="1"/>
</dbReference>
<dbReference type="InterPro" id="IPR000594">
    <property type="entry name" value="ThiF_NAD_FAD-bd"/>
</dbReference>
<keyword evidence="1" id="KW-0812">Transmembrane</keyword>
<dbReference type="CDD" id="cd01483">
    <property type="entry name" value="E1_enzyme_family"/>
    <property type="match status" value="1"/>
</dbReference>
<evidence type="ECO:0000313" key="4">
    <source>
        <dbReference type="Proteomes" id="UP000521676"/>
    </source>
</evidence>
<dbReference type="InterPro" id="IPR035985">
    <property type="entry name" value="Ubiquitin-activating_enz"/>
</dbReference>
<accession>A0A8T7M4N9</accession>
<keyword evidence="3" id="KW-0548">Nucleotidyltransferase</keyword>
<name>A0A8T7M4N9_9CHLR</name>
<dbReference type="AlphaFoldDB" id="A0A8T7M4N9"/>
<dbReference type="Pfam" id="PF00899">
    <property type="entry name" value="ThiF"/>
    <property type="match status" value="1"/>
</dbReference>
<keyword evidence="1" id="KW-1133">Transmembrane helix</keyword>
<gene>
    <name evidence="3" type="ORF">HXX08_14295</name>
</gene>
<dbReference type="RefSeq" id="WP_341472212.1">
    <property type="nucleotide sequence ID" value="NZ_CP128402.1"/>
</dbReference>
<evidence type="ECO:0000256" key="1">
    <source>
        <dbReference type="SAM" id="Phobius"/>
    </source>
</evidence>
<feature type="domain" description="THIF-type NAD/FAD binding fold" evidence="2">
    <location>
        <begin position="15"/>
        <end position="163"/>
    </location>
</feature>
<evidence type="ECO:0000259" key="2">
    <source>
        <dbReference type="Pfam" id="PF00899"/>
    </source>
</evidence>
<feature type="transmembrane region" description="Helical" evidence="1">
    <location>
        <begin position="20"/>
        <end position="38"/>
    </location>
</feature>
<protein>
    <submittedName>
        <fullName evidence="3">ThiF family adenylyltransferase</fullName>
    </submittedName>
</protein>
<sequence length="286" mass="31818">MRFDYLNAKPVLTRSWNSALVMLVGCGGTGSYLAVHLARLTALLRSKGKAVTLAFIDPDFVAEKNIERQHFCRAEISRSKAVTLARRYGAAWGLEIVTLAEPCSRELVSRKLEGADLELVVGCVDNAAARHSIAEWLPLPGWERQKQRWWLDSGNEKSAGQVCLGNCSSLEELRTAFELADYCTRLPSPALQFPDLLKPRKEETQTGKLSCAELALLNEQGLTINAAMAGVAADYLFRLMLTRDLKRFCTWLDLGAGTMSSRYTSREGLRETLELPEGFFDREPGK</sequence>
<keyword evidence="1" id="KW-0472">Membrane</keyword>
<proteinExistence type="predicted"/>
<dbReference type="GO" id="GO:0016779">
    <property type="term" value="F:nucleotidyltransferase activity"/>
    <property type="evidence" value="ECO:0007669"/>
    <property type="project" value="UniProtKB-KW"/>
</dbReference>
<dbReference type="PROSITE" id="PS51257">
    <property type="entry name" value="PROKAR_LIPOPROTEIN"/>
    <property type="match status" value="1"/>
</dbReference>
<dbReference type="EMBL" id="JACATZ010000002">
    <property type="protein sequence ID" value="NWJ47029.1"/>
    <property type="molecule type" value="Genomic_DNA"/>
</dbReference>
<comment type="caution">
    <text evidence="3">The sequence shown here is derived from an EMBL/GenBank/DDBJ whole genome shotgun (WGS) entry which is preliminary data.</text>
</comment>
<evidence type="ECO:0000313" key="3">
    <source>
        <dbReference type="EMBL" id="NWJ47029.1"/>
    </source>
</evidence>
<dbReference type="GO" id="GO:0008641">
    <property type="term" value="F:ubiquitin-like modifier activating enzyme activity"/>
    <property type="evidence" value="ECO:0007669"/>
    <property type="project" value="InterPro"/>
</dbReference>
<dbReference type="Proteomes" id="UP000521676">
    <property type="component" value="Unassembled WGS sequence"/>
</dbReference>
<reference evidence="3 4" key="1">
    <citation type="submission" date="2020-06" db="EMBL/GenBank/DDBJ databases">
        <title>Anoxygenic phototrophic Chloroflexota member uses a Type I reaction center.</title>
        <authorList>
            <person name="Tsuji J.M."/>
            <person name="Shaw N.A."/>
            <person name="Nagashima S."/>
            <person name="Venkiteswaran J."/>
            <person name="Schiff S.L."/>
            <person name="Hanada S."/>
            <person name="Tank M."/>
            <person name="Neufeld J.D."/>
        </authorList>
    </citation>
    <scope>NUCLEOTIDE SEQUENCE [LARGE SCALE GENOMIC DNA]</scope>
    <source>
        <strain evidence="3">L227-S17</strain>
    </source>
</reference>
<dbReference type="Gene3D" id="3.40.50.720">
    <property type="entry name" value="NAD(P)-binding Rossmann-like Domain"/>
    <property type="match status" value="1"/>
</dbReference>